<evidence type="ECO:0000313" key="2">
    <source>
        <dbReference type="EMBL" id="KAK6302096.1"/>
    </source>
</evidence>
<accession>A0AAN8LBB2</accession>
<dbReference type="PANTHER" id="PTHR47266">
    <property type="entry name" value="ENDONUCLEASE-RELATED"/>
    <property type="match status" value="1"/>
</dbReference>
<feature type="domain" description="Integrase catalytic" evidence="1">
    <location>
        <begin position="10"/>
        <end position="90"/>
    </location>
</feature>
<dbReference type="AlphaFoldDB" id="A0AAN8LBB2"/>
<keyword evidence="3" id="KW-1185">Reference proteome</keyword>
<protein>
    <recommendedName>
        <fullName evidence="1">Integrase catalytic domain-containing protein</fullName>
    </recommendedName>
</protein>
<dbReference type="EMBL" id="JAGTTL010000026">
    <property type="protein sequence ID" value="KAK6302096.1"/>
    <property type="molecule type" value="Genomic_DNA"/>
</dbReference>
<dbReference type="Pfam" id="PF00665">
    <property type="entry name" value="rve"/>
    <property type="match status" value="1"/>
</dbReference>
<dbReference type="InterPro" id="IPR001584">
    <property type="entry name" value="Integrase_cat-core"/>
</dbReference>
<dbReference type="Proteomes" id="UP001356427">
    <property type="component" value="Unassembled WGS sequence"/>
</dbReference>
<evidence type="ECO:0000259" key="1">
    <source>
        <dbReference type="PROSITE" id="PS50994"/>
    </source>
</evidence>
<dbReference type="SUPFAM" id="SSF53098">
    <property type="entry name" value="Ribonuclease H-like"/>
    <property type="match status" value="1"/>
</dbReference>
<dbReference type="GO" id="GO:0015074">
    <property type="term" value="P:DNA integration"/>
    <property type="evidence" value="ECO:0007669"/>
    <property type="project" value="InterPro"/>
</dbReference>
<organism evidence="2 3">
    <name type="scientific">Coregonus suidteri</name>
    <dbReference type="NCBI Taxonomy" id="861788"/>
    <lineage>
        <taxon>Eukaryota</taxon>
        <taxon>Metazoa</taxon>
        <taxon>Chordata</taxon>
        <taxon>Craniata</taxon>
        <taxon>Vertebrata</taxon>
        <taxon>Euteleostomi</taxon>
        <taxon>Actinopterygii</taxon>
        <taxon>Neopterygii</taxon>
        <taxon>Teleostei</taxon>
        <taxon>Protacanthopterygii</taxon>
        <taxon>Salmoniformes</taxon>
        <taxon>Salmonidae</taxon>
        <taxon>Coregoninae</taxon>
        <taxon>Coregonus</taxon>
    </lineage>
</organism>
<dbReference type="PROSITE" id="PS50994">
    <property type="entry name" value="INTEGRASE"/>
    <property type="match status" value="1"/>
</dbReference>
<gene>
    <name evidence="2" type="ORF">J4Q44_G00281490</name>
</gene>
<comment type="caution">
    <text evidence="2">The sequence shown here is derived from an EMBL/GenBank/DDBJ whole genome shotgun (WGS) entry which is preliminary data.</text>
</comment>
<name>A0AAN8LBB2_9TELE</name>
<dbReference type="InterPro" id="IPR012337">
    <property type="entry name" value="RNaseH-like_sf"/>
</dbReference>
<reference evidence="2 3" key="1">
    <citation type="submission" date="2021-04" db="EMBL/GenBank/DDBJ databases">
        <authorList>
            <person name="De Guttry C."/>
            <person name="Zahm M."/>
            <person name="Klopp C."/>
            <person name="Cabau C."/>
            <person name="Louis A."/>
            <person name="Berthelot C."/>
            <person name="Parey E."/>
            <person name="Roest Crollius H."/>
            <person name="Montfort J."/>
            <person name="Robinson-Rechavi M."/>
            <person name="Bucao C."/>
            <person name="Bouchez O."/>
            <person name="Gislard M."/>
            <person name="Lluch J."/>
            <person name="Milhes M."/>
            <person name="Lampietro C."/>
            <person name="Lopez Roques C."/>
            <person name="Donnadieu C."/>
            <person name="Braasch I."/>
            <person name="Desvignes T."/>
            <person name="Postlethwait J."/>
            <person name="Bobe J."/>
            <person name="Wedekind C."/>
            <person name="Guiguen Y."/>
        </authorList>
    </citation>
    <scope>NUCLEOTIDE SEQUENCE [LARGE SCALE GENOMIC DNA]</scope>
    <source>
        <strain evidence="2">Cs_M1</strain>
        <tissue evidence="2">Blood</tissue>
    </source>
</reference>
<dbReference type="InterPro" id="IPR036397">
    <property type="entry name" value="RNaseH_sf"/>
</dbReference>
<evidence type="ECO:0000313" key="3">
    <source>
        <dbReference type="Proteomes" id="UP001356427"/>
    </source>
</evidence>
<sequence>MFERVKTVAPELKPIKVVSTWHIIGVDLIGPFTKSRCLTATDHFTKWVEAMPIKDETGEVTFKAMMDIFNTHGSPEVILSDRGHERWNKV</sequence>
<dbReference type="InterPro" id="IPR052160">
    <property type="entry name" value="Gypsy_RT_Integrase-like"/>
</dbReference>
<dbReference type="GO" id="GO:0003676">
    <property type="term" value="F:nucleic acid binding"/>
    <property type="evidence" value="ECO:0007669"/>
    <property type="project" value="InterPro"/>
</dbReference>
<proteinExistence type="predicted"/>
<dbReference type="Gene3D" id="3.30.420.10">
    <property type="entry name" value="Ribonuclease H-like superfamily/Ribonuclease H"/>
    <property type="match status" value="1"/>
</dbReference>